<gene>
    <name evidence="1" type="ORF">ACD_49C00099G0001</name>
</gene>
<dbReference type="EMBL" id="AMFJ01021685">
    <property type="protein sequence ID" value="EKD65744.1"/>
    <property type="molecule type" value="Genomic_DNA"/>
</dbReference>
<evidence type="ECO:0000313" key="1">
    <source>
        <dbReference type="EMBL" id="EKD65744.1"/>
    </source>
</evidence>
<name>K2BU61_9BACT</name>
<comment type="caution">
    <text evidence="1">The sequence shown here is derived from an EMBL/GenBank/DDBJ whole genome shotgun (WGS) entry which is preliminary data.</text>
</comment>
<accession>K2BU61</accession>
<organism evidence="1">
    <name type="scientific">uncultured bacterium</name>
    <name type="common">gcode 4</name>
    <dbReference type="NCBI Taxonomy" id="1234023"/>
    <lineage>
        <taxon>Bacteria</taxon>
        <taxon>environmental samples</taxon>
    </lineage>
</organism>
<protein>
    <submittedName>
        <fullName evidence="1">Uncharacterized protein</fullName>
    </submittedName>
</protein>
<reference evidence="1" key="1">
    <citation type="journal article" date="2012" name="Science">
        <title>Fermentation, hydrogen, and sulfur metabolism in multiple uncultivated bacterial phyla.</title>
        <authorList>
            <person name="Wrighton K.C."/>
            <person name="Thomas B.C."/>
            <person name="Sharon I."/>
            <person name="Miller C.S."/>
            <person name="Castelle C.J."/>
            <person name="VerBerkmoes N.C."/>
            <person name="Wilkins M.J."/>
            <person name="Hettich R.L."/>
            <person name="Lipton M.S."/>
            <person name="Williams K.H."/>
            <person name="Long P.E."/>
            <person name="Banfield J.F."/>
        </authorList>
    </citation>
    <scope>NUCLEOTIDE SEQUENCE [LARGE SCALE GENOMIC DNA]</scope>
</reference>
<sequence length="70" mass="8244">MWVSNKWPRVLNYSVNVKGAKSGNKVANAVRHYKQLQERVSFEGQTKWLENALERVLLKLRKYSININKI</sequence>
<dbReference type="AlphaFoldDB" id="K2BU61"/>
<proteinExistence type="predicted"/>